<dbReference type="PANTHER" id="PTHR37299">
    <property type="entry name" value="TRANSCRIPTIONAL REGULATOR-RELATED"/>
    <property type="match status" value="1"/>
</dbReference>
<dbReference type="GO" id="GO:0003677">
    <property type="term" value="F:DNA binding"/>
    <property type="evidence" value="ECO:0007669"/>
    <property type="project" value="UniProtKB-KW"/>
</dbReference>
<gene>
    <name evidence="6" type="ORF">AB8S09_11785</name>
</gene>
<evidence type="ECO:0000256" key="3">
    <source>
        <dbReference type="ARBA" id="ARBA00023125"/>
    </source>
</evidence>
<comment type="caution">
    <text evidence="6">The sequence shown here is derived from an EMBL/GenBank/DDBJ whole genome shotgun (WGS) entry which is preliminary data.</text>
</comment>
<protein>
    <submittedName>
        <fullName evidence="6">LytTR family DNA-binding domain-containing protein</fullName>
    </submittedName>
</protein>
<dbReference type="PROSITE" id="PS50930">
    <property type="entry name" value="HTH_LYTTR"/>
    <property type="match status" value="1"/>
</dbReference>
<evidence type="ECO:0000313" key="6">
    <source>
        <dbReference type="EMBL" id="MEY8764309.1"/>
    </source>
</evidence>
<name>A0ABV4DZJ4_9CLOT</name>
<keyword evidence="3 6" id="KW-0238">DNA-binding</keyword>
<keyword evidence="4" id="KW-0804">Transcription</keyword>
<dbReference type="RefSeq" id="WP_369869189.1">
    <property type="nucleotide sequence ID" value="NZ_JBGFFE010000019.1"/>
</dbReference>
<keyword evidence="2" id="KW-0805">Transcription regulation</keyword>
<evidence type="ECO:0000256" key="1">
    <source>
        <dbReference type="ARBA" id="ARBA00022490"/>
    </source>
</evidence>
<dbReference type="InterPro" id="IPR007492">
    <property type="entry name" value="LytTR_DNA-bd_dom"/>
</dbReference>
<proteinExistence type="predicted"/>
<dbReference type="Proteomes" id="UP001565220">
    <property type="component" value="Unassembled WGS sequence"/>
</dbReference>
<evidence type="ECO:0000256" key="4">
    <source>
        <dbReference type="ARBA" id="ARBA00023163"/>
    </source>
</evidence>
<evidence type="ECO:0000313" key="7">
    <source>
        <dbReference type="Proteomes" id="UP001565220"/>
    </source>
</evidence>
<dbReference type="Pfam" id="PF04397">
    <property type="entry name" value="LytTR"/>
    <property type="match status" value="1"/>
</dbReference>
<evidence type="ECO:0000256" key="2">
    <source>
        <dbReference type="ARBA" id="ARBA00023015"/>
    </source>
</evidence>
<sequence>MMQVEIKIDKSCKESKIIILTNRITDEVDELIKKLSDTRPQTIAGFRDGTLKILAHDNIVRIFAANRKIYAQTEKSEYLLRLRLYELEERLDKNTFVRISKSEIINLRKVENMDLNFSGTICVKLCGNITTFVSRRYVSKIKKVLGI</sequence>
<dbReference type="InterPro" id="IPR046947">
    <property type="entry name" value="LytR-like"/>
</dbReference>
<dbReference type="SMART" id="SM00850">
    <property type="entry name" value="LytTR"/>
    <property type="match status" value="1"/>
</dbReference>
<reference evidence="6 7" key="1">
    <citation type="submission" date="2024-08" db="EMBL/GenBank/DDBJ databases">
        <title>Clostridium lapicellarii sp. nov., and Clostridium renhuaiense sp. nov., two species isolated from the mud in a fermentation cellar used for producing sauce-flavour Chinese liquors.</title>
        <authorList>
            <person name="Yang F."/>
            <person name="Wang H."/>
            <person name="Chen L.Q."/>
            <person name="Zhou N."/>
            <person name="Lu J.J."/>
            <person name="Pu X.X."/>
            <person name="Wan B."/>
            <person name="Wang L."/>
            <person name="Liu S.J."/>
        </authorList>
    </citation>
    <scope>NUCLEOTIDE SEQUENCE [LARGE SCALE GENOMIC DNA]</scope>
    <source>
        <strain evidence="6 7">MT-113</strain>
    </source>
</reference>
<accession>A0ABV4DZJ4</accession>
<organism evidence="6 7">
    <name type="scientific">Clostridium lapidicellarium</name>
    <dbReference type="NCBI Taxonomy" id="3240931"/>
    <lineage>
        <taxon>Bacteria</taxon>
        <taxon>Bacillati</taxon>
        <taxon>Bacillota</taxon>
        <taxon>Clostridia</taxon>
        <taxon>Eubacteriales</taxon>
        <taxon>Clostridiaceae</taxon>
        <taxon>Clostridium</taxon>
    </lineage>
</organism>
<dbReference type="EMBL" id="JBGFFE010000019">
    <property type="protein sequence ID" value="MEY8764309.1"/>
    <property type="molecule type" value="Genomic_DNA"/>
</dbReference>
<evidence type="ECO:0000259" key="5">
    <source>
        <dbReference type="PROSITE" id="PS50930"/>
    </source>
</evidence>
<dbReference type="Gene3D" id="2.40.50.1020">
    <property type="entry name" value="LytTr DNA-binding domain"/>
    <property type="match status" value="1"/>
</dbReference>
<keyword evidence="7" id="KW-1185">Reference proteome</keyword>
<keyword evidence="1" id="KW-0963">Cytoplasm</keyword>
<feature type="domain" description="HTH LytTR-type" evidence="5">
    <location>
        <begin position="43"/>
        <end position="147"/>
    </location>
</feature>
<dbReference type="PANTHER" id="PTHR37299:SF2">
    <property type="entry name" value="HTH LYTTR-TYPE DOMAIN-CONTAINING PROTEIN"/>
    <property type="match status" value="1"/>
</dbReference>